<keyword evidence="8" id="KW-1185">Reference proteome</keyword>
<evidence type="ECO:0000313" key="7">
    <source>
        <dbReference type="EMBL" id="CCM73968.1"/>
    </source>
</evidence>
<dbReference type="InterPro" id="IPR003593">
    <property type="entry name" value="AAA+_ATPase"/>
</dbReference>
<evidence type="ECO:0000313" key="8">
    <source>
        <dbReference type="Proteomes" id="UP000009319"/>
    </source>
</evidence>
<accession>K0PIZ6</accession>
<evidence type="ECO:0000259" key="6">
    <source>
        <dbReference type="PROSITE" id="PS50893"/>
    </source>
</evidence>
<dbReference type="PANTHER" id="PTHR43776">
    <property type="entry name" value="TRANSPORT ATP-BINDING PROTEIN"/>
    <property type="match status" value="1"/>
</dbReference>
<dbReference type="PROSITE" id="PS00211">
    <property type="entry name" value="ABC_TRANSPORTER_1"/>
    <property type="match status" value="2"/>
</dbReference>
<dbReference type="Proteomes" id="UP000009319">
    <property type="component" value="Unassembled WGS sequence"/>
</dbReference>
<evidence type="ECO:0000256" key="4">
    <source>
        <dbReference type="ARBA" id="ARBA00022741"/>
    </source>
</evidence>
<dbReference type="GO" id="GO:0005886">
    <property type="term" value="C:plasma membrane"/>
    <property type="evidence" value="ECO:0007669"/>
    <property type="project" value="UniProtKB-SubCell"/>
</dbReference>
<dbReference type="STRING" id="1211777.BN77_1074"/>
<reference evidence="7 8" key="1">
    <citation type="journal article" date="2013" name="Genome Announc.">
        <title>Draft Genome Sequence of Rhizobium mesoamericanum STM3625, a Nitrogen-Fixing Symbiont of Mimosa pudica Isolated in French Guiana (South America).</title>
        <authorList>
            <person name="Moulin L."/>
            <person name="Mornico D."/>
            <person name="Melkonian R."/>
            <person name="Klonowska A."/>
        </authorList>
    </citation>
    <scope>NUCLEOTIDE SEQUENCE [LARGE SCALE GENOMIC DNA]</scope>
    <source>
        <strain evidence="7 8">STM3625</strain>
    </source>
</reference>
<dbReference type="InterPro" id="IPR003439">
    <property type="entry name" value="ABC_transporter-like_ATP-bd"/>
</dbReference>
<comment type="subcellular location">
    <subcellularLocation>
        <location evidence="1">Cell inner membrane</location>
        <topology evidence="1">Peripheral membrane protein</topology>
    </subcellularLocation>
</comment>
<proteinExistence type="inferred from homology"/>
<dbReference type="SMART" id="SM00382">
    <property type="entry name" value="AAA"/>
    <property type="match status" value="2"/>
</dbReference>
<name>K0PIZ6_9HYPH</name>
<dbReference type="PROSITE" id="PS50893">
    <property type="entry name" value="ABC_TRANSPORTER_2"/>
    <property type="match status" value="2"/>
</dbReference>
<evidence type="ECO:0000256" key="3">
    <source>
        <dbReference type="ARBA" id="ARBA00022448"/>
    </source>
</evidence>
<evidence type="ECO:0000256" key="2">
    <source>
        <dbReference type="ARBA" id="ARBA00005417"/>
    </source>
</evidence>
<dbReference type="GO" id="GO:0005524">
    <property type="term" value="F:ATP binding"/>
    <property type="evidence" value="ECO:0007669"/>
    <property type="project" value="UniProtKB-KW"/>
</dbReference>
<dbReference type="NCBIfam" id="NF008453">
    <property type="entry name" value="PRK11308.1"/>
    <property type="match status" value="2"/>
</dbReference>
<dbReference type="NCBIfam" id="NF007739">
    <property type="entry name" value="PRK10419.1"/>
    <property type="match status" value="2"/>
</dbReference>
<dbReference type="InterPro" id="IPR050319">
    <property type="entry name" value="ABC_transp_ATP-bind"/>
</dbReference>
<organism evidence="7 8">
    <name type="scientific">Rhizobium mesoamericanum STM3625</name>
    <dbReference type="NCBI Taxonomy" id="1211777"/>
    <lineage>
        <taxon>Bacteria</taxon>
        <taxon>Pseudomonadati</taxon>
        <taxon>Pseudomonadota</taxon>
        <taxon>Alphaproteobacteria</taxon>
        <taxon>Hyphomicrobiales</taxon>
        <taxon>Rhizobiaceae</taxon>
        <taxon>Rhizobium/Agrobacterium group</taxon>
        <taxon>Rhizobium</taxon>
    </lineage>
</organism>
<dbReference type="RefSeq" id="WP_007529177.1">
    <property type="nucleotide sequence ID" value="NZ_HF536772.1"/>
</dbReference>
<dbReference type="HOGENOM" id="CLU_000604_86_0_5"/>
<dbReference type="SUPFAM" id="SSF52540">
    <property type="entry name" value="P-loop containing nucleoside triphosphate hydrolases"/>
    <property type="match status" value="2"/>
</dbReference>
<sequence length="545" mass="60252">MSDAAETLLSVRALSVAFHQGGDTSLAVDRISFEIRKGEVVALVGESGSGKSVSANSILRLLPYPAASHPSGEILFKGKDLLKASDKALRDVRGNDITMIFQEPMTSLNPLHTIEKQIAEVLELHQGVTGQAARTRILELLNQVGIREPEKRLKAYPHELSGGQRQRVMIAMALANRPELLIADEPTTALDVTVQAQILELLRQLKGQHGMSMLFITHDLGIVRKFADRVCVMTKGKIVETGTVEEVFRNPKHDYTRHLLASEPRGEPPRTDSSKPIVMQGSNIRVWFPIKSGLMRKVVDHVKAVDGIDLQLRAGQTLGVVGESGSGKTTLGLALTRLISSQGRISFVGKDIASYTFTEMRPLRNQLQVVFQDPYGSLSPRMSVGDIIAEGLKVHERSLSYEQRDQRVCWALEEVGLDPLTRWRYPHEFSGGQRQRIAIARAMVLKPRFVMLDEPTSALDMSVQAQVVDLLRDLQRKHDLAYLFISHDLKVVKALANDVIVMRFGKVVEQGPSAKIFSAPKDDYTKALMAAAFNIEAVPTPAVQQ</sequence>
<dbReference type="InterPro" id="IPR027417">
    <property type="entry name" value="P-loop_NTPase"/>
</dbReference>
<dbReference type="InterPro" id="IPR017871">
    <property type="entry name" value="ABC_transporter-like_CS"/>
</dbReference>
<keyword evidence="4" id="KW-0547">Nucleotide-binding</keyword>
<dbReference type="GO" id="GO:0055085">
    <property type="term" value="P:transmembrane transport"/>
    <property type="evidence" value="ECO:0007669"/>
    <property type="project" value="UniProtKB-ARBA"/>
</dbReference>
<dbReference type="Pfam" id="PF08352">
    <property type="entry name" value="oligo_HPY"/>
    <property type="match status" value="2"/>
</dbReference>
<keyword evidence="5 7" id="KW-0067">ATP-binding</keyword>
<dbReference type="eggNOG" id="COG4172">
    <property type="taxonomic scope" value="Bacteria"/>
</dbReference>
<protein>
    <submittedName>
        <fullName evidence="7">Putative fused oligopeptide transporter subunits of ABC superfamily: ATP-binding components</fullName>
    </submittedName>
</protein>
<dbReference type="GO" id="GO:0015833">
    <property type="term" value="P:peptide transport"/>
    <property type="evidence" value="ECO:0007669"/>
    <property type="project" value="InterPro"/>
</dbReference>
<dbReference type="Pfam" id="PF00005">
    <property type="entry name" value="ABC_tran"/>
    <property type="match status" value="2"/>
</dbReference>
<dbReference type="FunFam" id="3.40.50.300:FF:000016">
    <property type="entry name" value="Oligopeptide ABC transporter ATP-binding component"/>
    <property type="match status" value="2"/>
</dbReference>
<dbReference type="InterPro" id="IPR013563">
    <property type="entry name" value="Oligopep_ABC_C"/>
</dbReference>
<gene>
    <name evidence="7" type="primary">yejF</name>
    <name evidence="7" type="ORF">BN77_1074</name>
</gene>
<dbReference type="EMBL" id="CANI01000002">
    <property type="protein sequence ID" value="CCM73968.1"/>
    <property type="molecule type" value="Genomic_DNA"/>
</dbReference>
<dbReference type="GO" id="GO:0016887">
    <property type="term" value="F:ATP hydrolysis activity"/>
    <property type="evidence" value="ECO:0007669"/>
    <property type="project" value="InterPro"/>
</dbReference>
<evidence type="ECO:0000256" key="1">
    <source>
        <dbReference type="ARBA" id="ARBA00004417"/>
    </source>
</evidence>
<dbReference type="Gene3D" id="3.40.50.300">
    <property type="entry name" value="P-loop containing nucleotide triphosphate hydrolases"/>
    <property type="match status" value="2"/>
</dbReference>
<dbReference type="PANTHER" id="PTHR43776:SF7">
    <property type="entry name" value="D,D-DIPEPTIDE TRANSPORT ATP-BINDING PROTEIN DDPF-RELATED"/>
    <property type="match status" value="1"/>
</dbReference>
<comment type="caution">
    <text evidence="7">The sequence shown here is derived from an EMBL/GenBank/DDBJ whole genome shotgun (WGS) entry which is preliminary data.</text>
</comment>
<feature type="domain" description="ABC transporter" evidence="6">
    <location>
        <begin position="11"/>
        <end position="260"/>
    </location>
</feature>
<feature type="domain" description="ABC transporter" evidence="6">
    <location>
        <begin position="290"/>
        <end position="529"/>
    </location>
</feature>
<comment type="similarity">
    <text evidence="2">Belongs to the ABC transporter superfamily.</text>
</comment>
<evidence type="ECO:0000256" key="5">
    <source>
        <dbReference type="ARBA" id="ARBA00022840"/>
    </source>
</evidence>
<keyword evidence="3" id="KW-0813">Transport</keyword>
<dbReference type="CDD" id="cd03257">
    <property type="entry name" value="ABC_NikE_OppD_transporters"/>
    <property type="match status" value="2"/>
</dbReference>
<dbReference type="AlphaFoldDB" id="K0PIZ6"/>